<reference evidence="1" key="1">
    <citation type="submission" date="2021-05" db="EMBL/GenBank/DDBJ databases">
        <title>Molecular characterization for Shewanella algae harboring chromosomal blaOXA-55-like strains isolated from clinical and environment sample.</title>
        <authorList>
            <person name="Ohama Y."/>
            <person name="Aoki K."/>
            <person name="Harada S."/>
            <person name="Moriya K."/>
            <person name="Ishii Y."/>
            <person name="Tateda K."/>
        </authorList>
    </citation>
    <scope>NUCLEOTIDE SEQUENCE</scope>
    <source>
        <strain evidence="1">JCM 11563</strain>
    </source>
</reference>
<dbReference type="Proteomes" id="UP000887104">
    <property type="component" value="Unassembled WGS sequence"/>
</dbReference>
<keyword evidence="2" id="KW-1185">Reference proteome</keyword>
<accession>A0ABQ4PME3</accession>
<gene>
    <name evidence="1" type="ORF">TUM4438_33000</name>
</gene>
<comment type="caution">
    <text evidence="1">The sequence shown here is derived from an EMBL/GenBank/DDBJ whole genome shotgun (WGS) entry which is preliminary data.</text>
</comment>
<evidence type="ECO:0008006" key="3">
    <source>
        <dbReference type="Google" id="ProtNLM"/>
    </source>
</evidence>
<protein>
    <recommendedName>
        <fullName evidence="3">Anti-sigma factor</fullName>
    </recommendedName>
</protein>
<proteinExistence type="predicted"/>
<organism evidence="1 2">
    <name type="scientific">Shewanella sairae</name>
    <dbReference type="NCBI Taxonomy" id="190310"/>
    <lineage>
        <taxon>Bacteria</taxon>
        <taxon>Pseudomonadati</taxon>
        <taxon>Pseudomonadota</taxon>
        <taxon>Gammaproteobacteria</taxon>
        <taxon>Alteromonadales</taxon>
        <taxon>Shewanellaceae</taxon>
        <taxon>Shewanella</taxon>
    </lineage>
</organism>
<evidence type="ECO:0000313" key="2">
    <source>
        <dbReference type="Proteomes" id="UP000887104"/>
    </source>
</evidence>
<dbReference type="EMBL" id="BPEY01000069">
    <property type="protein sequence ID" value="GIU49419.1"/>
    <property type="molecule type" value="Genomic_DNA"/>
</dbReference>
<evidence type="ECO:0000313" key="1">
    <source>
        <dbReference type="EMBL" id="GIU49419.1"/>
    </source>
</evidence>
<sequence>MREATMSHAHAKLSQLINQAPREIQPQKELWQDIEKQLDKAEVQQSQQPKRIKRVAVASIALAVGLVASNIWQQKADILTPNEPSALLTTLADIKDQHQQQVDLLSRQQLTNWQASTLASPLEKGIEQLRKAAEQIYQALRQTPNDKELWQLWLWTQQRELELLQQGQKLPVTTLPQGA</sequence>
<name>A0ABQ4PME3_9GAMM</name>